<evidence type="ECO:0000256" key="1">
    <source>
        <dbReference type="SAM" id="MobiDB-lite"/>
    </source>
</evidence>
<name>A0A3M0IPI4_HIRRU</name>
<dbReference type="EMBL" id="QRBI01000237">
    <property type="protein sequence ID" value="RMB91371.1"/>
    <property type="molecule type" value="Genomic_DNA"/>
</dbReference>
<sequence length="165" mass="18354">MGIGTGNGNSYQECGQSMGKRNRDSEREILECELDGTGTGRGQAGHGYREYREPGRRRRHRGSGTAGTGPGELTAPGDTGQGGPRWHRPLSPETKRLLSRGPAYGSAVVAPVPEEEEEDLRRRLKYFLMSSCDKYQARGRWPVKLVLQLTKIILVTVQILINWYP</sequence>
<accession>A0A3M0IPI4</accession>
<evidence type="ECO:0000313" key="2">
    <source>
        <dbReference type="EMBL" id="RMB91371.1"/>
    </source>
</evidence>
<dbReference type="PANTHER" id="PTHR12127:SF6">
    <property type="entry name" value="MUCOLIPIN-1"/>
    <property type="match status" value="1"/>
</dbReference>
<dbReference type="STRING" id="333673.A0A3M0IPI4"/>
<proteinExistence type="predicted"/>
<evidence type="ECO:0000313" key="3">
    <source>
        <dbReference type="Proteomes" id="UP000269221"/>
    </source>
</evidence>
<dbReference type="PANTHER" id="PTHR12127">
    <property type="entry name" value="MUCOLIPIN"/>
    <property type="match status" value="1"/>
</dbReference>
<dbReference type="GO" id="GO:0072345">
    <property type="term" value="F:NAADP-sensitive calcium-release channel activity"/>
    <property type="evidence" value="ECO:0007669"/>
    <property type="project" value="TreeGrafter"/>
</dbReference>
<dbReference type="Proteomes" id="UP000269221">
    <property type="component" value="Unassembled WGS sequence"/>
</dbReference>
<dbReference type="GO" id="GO:0005886">
    <property type="term" value="C:plasma membrane"/>
    <property type="evidence" value="ECO:0007669"/>
    <property type="project" value="TreeGrafter"/>
</dbReference>
<comment type="caution">
    <text evidence="2">The sequence shown here is derived from an EMBL/GenBank/DDBJ whole genome shotgun (WGS) entry which is preliminary data.</text>
</comment>
<dbReference type="InterPro" id="IPR039031">
    <property type="entry name" value="Mucolipin"/>
</dbReference>
<organism evidence="2 3">
    <name type="scientific">Hirundo rustica rustica</name>
    <dbReference type="NCBI Taxonomy" id="333673"/>
    <lineage>
        <taxon>Eukaryota</taxon>
        <taxon>Metazoa</taxon>
        <taxon>Chordata</taxon>
        <taxon>Craniata</taxon>
        <taxon>Vertebrata</taxon>
        <taxon>Euteleostomi</taxon>
        <taxon>Archelosauria</taxon>
        <taxon>Archosauria</taxon>
        <taxon>Dinosauria</taxon>
        <taxon>Saurischia</taxon>
        <taxon>Theropoda</taxon>
        <taxon>Coelurosauria</taxon>
        <taxon>Aves</taxon>
        <taxon>Neognathae</taxon>
        <taxon>Neoaves</taxon>
        <taxon>Telluraves</taxon>
        <taxon>Australaves</taxon>
        <taxon>Passeriformes</taxon>
        <taxon>Sylvioidea</taxon>
        <taxon>Hirundinidae</taxon>
        <taxon>Hirundo</taxon>
    </lineage>
</organism>
<reference evidence="2 3" key="1">
    <citation type="submission" date="2018-07" db="EMBL/GenBank/DDBJ databases">
        <title>A high quality draft genome assembly of the barn swallow (H. rustica rustica).</title>
        <authorList>
            <person name="Formenti G."/>
            <person name="Chiara M."/>
            <person name="Poveda L."/>
            <person name="Francoijs K.-J."/>
            <person name="Bonisoli-Alquati A."/>
            <person name="Canova L."/>
            <person name="Gianfranceschi L."/>
            <person name="Horner D.S."/>
            <person name="Saino N."/>
        </authorList>
    </citation>
    <scope>NUCLEOTIDE SEQUENCE [LARGE SCALE GENOMIC DNA]</scope>
    <source>
        <strain evidence="2">Chelidonia</strain>
        <tissue evidence="2">Blood</tissue>
    </source>
</reference>
<gene>
    <name evidence="2" type="ORF">DUI87_32162</name>
</gene>
<dbReference type="GO" id="GO:0005765">
    <property type="term" value="C:lysosomal membrane"/>
    <property type="evidence" value="ECO:0007669"/>
    <property type="project" value="TreeGrafter"/>
</dbReference>
<feature type="compositionally biased region" description="Basic and acidic residues" evidence="1">
    <location>
        <begin position="21"/>
        <end position="30"/>
    </location>
</feature>
<keyword evidence="3" id="KW-1185">Reference proteome</keyword>
<feature type="region of interest" description="Disordered" evidence="1">
    <location>
        <begin position="1"/>
        <end position="105"/>
    </location>
</feature>
<protein>
    <submittedName>
        <fullName evidence="2">Uncharacterized protein</fullName>
    </submittedName>
</protein>
<dbReference type="AlphaFoldDB" id="A0A3M0IPI4"/>
<dbReference type="OrthoDB" id="263481at2759"/>